<accession>A0A9X3WS21</accession>
<dbReference type="SUPFAM" id="SSF53335">
    <property type="entry name" value="S-adenosyl-L-methionine-dependent methyltransferases"/>
    <property type="match status" value="1"/>
</dbReference>
<dbReference type="Pfam" id="PF08241">
    <property type="entry name" value="Methyltransf_11"/>
    <property type="match status" value="1"/>
</dbReference>
<feature type="domain" description="Methyltransferase type 11" evidence="1">
    <location>
        <begin position="42"/>
        <end position="137"/>
    </location>
</feature>
<keyword evidence="2" id="KW-0808">Transferase</keyword>
<dbReference type="Gene3D" id="3.40.50.150">
    <property type="entry name" value="Vaccinia Virus protein VP39"/>
    <property type="match status" value="1"/>
</dbReference>
<dbReference type="InterPro" id="IPR013216">
    <property type="entry name" value="Methyltransf_11"/>
</dbReference>
<proteinExistence type="predicted"/>
<dbReference type="GO" id="GO:0032259">
    <property type="term" value="P:methylation"/>
    <property type="evidence" value="ECO:0007669"/>
    <property type="project" value="UniProtKB-KW"/>
</dbReference>
<sequence length="189" mass="21047">MAGIRFNPKDADKLTSTERKELIPSNKVVEMLDLSLNDTVADLGAGNGYFTLPIAKGMEKTVYAVDIEPKMLRMLKEDAVEEQIDNINYVVSDLENIQLDKGLVNKALIAFVIHEVPNMDKALSEIKRILKPGGQILLLEWEAVETEMGPPLHERITSEKMGELLRENGFDVEVTHLNPSIYAIKATTG</sequence>
<dbReference type="PANTHER" id="PTHR43591">
    <property type="entry name" value="METHYLTRANSFERASE"/>
    <property type="match status" value="1"/>
</dbReference>
<dbReference type="EMBL" id="JAMQKB010000005">
    <property type="protein sequence ID" value="MDC3424350.1"/>
    <property type="molecule type" value="Genomic_DNA"/>
</dbReference>
<evidence type="ECO:0000259" key="1">
    <source>
        <dbReference type="Pfam" id="PF08241"/>
    </source>
</evidence>
<evidence type="ECO:0000313" key="2">
    <source>
        <dbReference type="EMBL" id="MDC3424350.1"/>
    </source>
</evidence>
<keyword evidence="2" id="KW-0489">Methyltransferase</keyword>
<keyword evidence="3" id="KW-1185">Reference proteome</keyword>
<protein>
    <submittedName>
        <fullName evidence="2">Methyltransferase domain-containing protein</fullName>
    </submittedName>
</protein>
<reference evidence="2" key="1">
    <citation type="submission" date="2022-06" db="EMBL/GenBank/DDBJ databases">
        <title>Aquibacillus sp. a new bacterium isolated from soil saline samples.</title>
        <authorList>
            <person name="Galisteo C."/>
            <person name="De La Haba R."/>
            <person name="Sanchez-Porro C."/>
            <person name="Ventosa A."/>
        </authorList>
    </citation>
    <scope>NUCLEOTIDE SEQUENCE</scope>
    <source>
        <strain evidence="2">3ASR75-11</strain>
    </source>
</reference>
<dbReference type="InterPro" id="IPR029063">
    <property type="entry name" value="SAM-dependent_MTases_sf"/>
</dbReference>
<comment type="caution">
    <text evidence="2">The sequence shown here is derived from an EMBL/GenBank/DDBJ whole genome shotgun (WGS) entry which is preliminary data.</text>
</comment>
<dbReference type="RefSeq" id="WP_272436155.1">
    <property type="nucleotide sequence ID" value="NZ_JAMQKB010000005.1"/>
</dbReference>
<evidence type="ECO:0000313" key="3">
    <source>
        <dbReference type="Proteomes" id="UP001145050"/>
    </source>
</evidence>
<dbReference type="Proteomes" id="UP001145050">
    <property type="component" value="Unassembled WGS sequence"/>
</dbReference>
<dbReference type="CDD" id="cd02440">
    <property type="entry name" value="AdoMet_MTases"/>
    <property type="match status" value="1"/>
</dbReference>
<dbReference type="AlphaFoldDB" id="A0A9X3WS21"/>
<gene>
    <name evidence="2" type="ORF">NC797_07495</name>
</gene>
<organism evidence="2 3">
    <name type="scientific">Terrihalobacillus insolitus</name>
    <dbReference type="NCBI Taxonomy" id="2950438"/>
    <lineage>
        <taxon>Bacteria</taxon>
        <taxon>Bacillati</taxon>
        <taxon>Bacillota</taxon>
        <taxon>Bacilli</taxon>
        <taxon>Bacillales</taxon>
        <taxon>Bacillaceae</taxon>
        <taxon>Terrihalobacillus</taxon>
    </lineage>
</organism>
<dbReference type="PANTHER" id="PTHR43591:SF24">
    <property type="entry name" value="2-METHOXY-6-POLYPRENYL-1,4-BENZOQUINOL METHYLASE, MITOCHONDRIAL"/>
    <property type="match status" value="1"/>
</dbReference>
<name>A0A9X3WS21_9BACI</name>
<dbReference type="GO" id="GO:0008757">
    <property type="term" value="F:S-adenosylmethionine-dependent methyltransferase activity"/>
    <property type="evidence" value="ECO:0007669"/>
    <property type="project" value="InterPro"/>
</dbReference>